<gene>
    <name evidence="1" type="ORF">TWF970_005557</name>
</gene>
<organism evidence="1 2">
    <name type="scientific">Orbilia oligospora</name>
    <name type="common">Nematode-trapping fungus</name>
    <name type="synonym">Arthrobotrys oligospora</name>
    <dbReference type="NCBI Taxonomy" id="2813651"/>
    <lineage>
        <taxon>Eukaryota</taxon>
        <taxon>Fungi</taxon>
        <taxon>Dikarya</taxon>
        <taxon>Ascomycota</taxon>
        <taxon>Pezizomycotina</taxon>
        <taxon>Orbiliomycetes</taxon>
        <taxon>Orbiliales</taxon>
        <taxon>Orbiliaceae</taxon>
        <taxon>Orbilia</taxon>
    </lineage>
</organism>
<sequence>MSISSRIPFHLCRTLTIRDTTNEKCVGQKQNLSVNSNLDLFQTGYRNNSSCKG</sequence>
<accession>A0A7C8RG02</accession>
<proteinExistence type="predicted"/>
<protein>
    <submittedName>
        <fullName evidence="1">Uncharacterized protein</fullName>
    </submittedName>
</protein>
<dbReference type="OrthoDB" id="10311588at2759"/>
<evidence type="ECO:0000313" key="2">
    <source>
        <dbReference type="Proteomes" id="UP000474640"/>
    </source>
</evidence>
<dbReference type="EMBL" id="JAABOJ010000003">
    <property type="protein sequence ID" value="KAF3288491.1"/>
    <property type="molecule type" value="Genomic_DNA"/>
</dbReference>
<name>A0A7C8RG02_ORBOL</name>
<evidence type="ECO:0000313" key="1">
    <source>
        <dbReference type="EMBL" id="KAF3288491.1"/>
    </source>
</evidence>
<comment type="caution">
    <text evidence="1">The sequence shown here is derived from an EMBL/GenBank/DDBJ whole genome shotgun (WGS) entry which is preliminary data.</text>
</comment>
<reference evidence="1 2" key="1">
    <citation type="submission" date="2020-01" db="EMBL/GenBank/DDBJ databases">
        <authorList>
            <person name="Palmer J.M."/>
        </authorList>
    </citation>
    <scope>NUCLEOTIDE SEQUENCE [LARGE SCALE GENOMIC DNA]</scope>
    <source>
        <strain evidence="1 2">TWF970</strain>
    </source>
</reference>
<dbReference type="Proteomes" id="UP000474640">
    <property type="component" value="Unassembled WGS sequence"/>
</dbReference>
<dbReference type="AlphaFoldDB" id="A0A7C8RG02"/>